<dbReference type="EMBL" id="CADEBC010000572">
    <property type="protein sequence ID" value="CAB3255226.1"/>
    <property type="molecule type" value="Genomic_DNA"/>
</dbReference>
<dbReference type="InterPro" id="IPR000859">
    <property type="entry name" value="CUB_dom"/>
</dbReference>
<protein>
    <recommendedName>
        <fullName evidence="4">CUB domain-containing protein</fullName>
    </recommendedName>
</protein>
<evidence type="ECO:0000313" key="6">
    <source>
        <dbReference type="Proteomes" id="UP000494106"/>
    </source>
</evidence>
<dbReference type="Pfam" id="PF00431">
    <property type="entry name" value="CUB"/>
    <property type="match status" value="1"/>
</dbReference>
<dbReference type="PROSITE" id="PS01180">
    <property type="entry name" value="CUB"/>
    <property type="match status" value="1"/>
</dbReference>
<evidence type="ECO:0000256" key="3">
    <source>
        <dbReference type="SAM" id="SignalP"/>
    </source>
</evidence>
<dbReference type="OrthoDB" id="6380398at2759"/>
<comment type="caution">
    <text evidence="5">The sequence shown here is derived from an EMBL/GenBank/DDBJ whole genome shotgun (WGS) entry which is preliminary data.</text>
</comment>
<keyword evidence="6" id="KW-1185">Reference proteome</keyword>
<name>A0A8S1B8L1_ARCPL</name>
<comment type="caution">
    <text evidence="2">Lacks conserved residue(s) required for the propagation of feature annotation.</text>
</comment>
<evidence type="ECO:0000256" key="1">
    <source>
        <dbReference type="ARBA" id="ARBA00023157"/>
    </source>
</evidence>
<proteinExistence type="predicted"/>
<reference evidence="5 6" key="1">
    <citation type="submission" date="2020-04" db="EMBL/GenBank/DDBJ databases">
        <authorList>
            <person name="Wallbank WR R."/>
            <person name="Pardo Diaz C."/>
            <person name="Kozak K."/>
            <person name="Martin S."/>
            <person name="Jiggins C."/>
            <person name="Moest M."/>
            <person name="Warren A I."/>
            <person name="Byers J.R.P. K."/>
            <person name="Montejo-Kovacevich G."/>
            <person name="Yen C E."/>
        </authorList>
    </citation>
    <scope>NUCLEOTIDE SEQUENCE [LARGE SCALE GENOMIC DNA]</scope>
</reference>
<evidence type="ECO:0000256" key="2">
    <source>
        <dbReference type="PROSITE-ProRule" id="PRU00059"/>
    </source>
</evidence>
<feature type="chain" id="PRO_5035874694" description="CUB domain-containing protein" evidence="3">
    <location>
        <begin position="23"/>
        <end position="164"/>
    </location>
</feature>
<dbReference type="SUPFAM" id="SSF49854">
    <property type="entry name" value="Spermadhesin, CUB domain"/>
    <property type="match status" value="1"/>
</dbReference>
<keyword evidence="3" id="KW-0732">Signal</keyword>
<dbReference type="Proteomes" id="UP000494106">
    <property type="component" value="Unassembled WGS sequence"/>
</dbReference>
<accession>A0A8S1B8L1</accession>
<keyword evidence="1" id="KW-1015">Disulfide bond</keyword>
<feature type="domain" description="CUB" evidence="4">
    <location>
        <begin position="29"/>
        <end position="143"/>
    </location>
</feature>
<gene>
    <name evidence="5" type="ORF">APLA_LOCUS14797</name>
</gene>
<evidence type="ECO:0000259" key="4">
    <source>
        <dbReference type="PROSITE" id="PS01180"/>
    </source>
</evidence>
<dbReference type="InterPro" id="IPR035914">
    <property type="entry name" value="Sperma_CUB_dom_sf"/>
</dbReference>
<evidence type="ECO:0000313" key="5">
    <source>
        <dbReference type="EMBL" id="CAB3255226.1"/>
    </source>
</evidence>
<dbReference type="AlphaFoldDB" id="A0A8S1B8L1"/>
<organism evidence="5 6">
    <name type="scientific">Arctia plantaginis</name>
    <name type="common">Wood tiger moth</name>
    <name type="synonym">Phalaena plantaginis</name>
    <dbReference type="NCBI Taxonomy" id="874455"/>
    <lineage>
        <taxon>Eukaryota</taxon>
        <taxon>Metazoa</taxon>
        <taxon>Ecdysozoa</taxon>
        <taxon>Arthropoda</taxon>
        <taxon>Hexapoda</taxon>
        <taxon>Insecta</taxon>
        <taxon>Pterygota</taxon>
        <taxon>Neoptera</taxon>
        <taxon>Endopterygota</taxon>
        <taxon>Lepidoptera</taxon>
        <taxon>Glossata</taxon>
        <taxon>Ditrysia</taxon>
        <taxon>Noctuoidea</taxon>
        <taxon>Erebidae</taxon>
        <taxon>Arctiinae</taxon>
        <taxon>Arctia</taxon>
    </lineage>
</organism>
<feature type="signal peptide" evidence="3">
    <location>
        <begin position="1"/>
        <end position="22"/>
    </location>
</feature>
<dbReference type="Gene3D" id="2.60.120.290">
    <property type="entry name" value="Spermadhesin, CUB domain"/>
    <property type="match status" value="1"/>
</dbReference>
<sequence>MRMMTTALLLIIKLTVIQFANSHHLNSNCDFYEKINIGQKTVISNPAWPSPYSPGGTCRWIFDCHTGYICRLRCREIGLPATPNCYMDKLLVSATGSSQLRDARVYCGQTNINVRSIETRLSIALITSRFSPGGRFRCTVRSEQWAHPWYRARCGPYCDQSYVH</sequence>